<dbReference type="RefSeq" id="XP_031941581.1">
    <property type="nucleotide sequence ID" value="XM_032081945.1"/>
</dbReference>
<evidence type="ECO:0000313" key="1">
    <source>
        <dbReference type="EMBL" id="KAE8404262.1"/>
    </source>
</evidence>
<dbReference type="EMBL" id="ML736769">
    <property type="protein sequence ID" value="KAE8404262.1"/>
    <property type="molecule type" value="Genomic_DNA"/>
</dbReference>
<gene>
    <name evidence="1" type="ORF">BDV37DRAFT_248028</name>
</gene>
<dbReference type="GeneID" id="43666636"/>
<sequence>MASRRPSSGAIWEHHRVLLGALEYHFIKFVLLHSAPFVAIGYADQRALTTSNYPGGVWMELPLNMPWGA</sequence>
<dbReference type="AlphaFoldDB" id="A0A5N7DCY2"/>
<accession>A0A5N7DCY2</accession>
<name>A0A5N7DCY2_9EURO</name>
<reference evidence="1 2" key="1">
    <citation type="submission" date="2019-04" db="EMBL/GenBank/DDBJ databases">
        <authorList>
            <consortium name="DOE Joint Genome Institute"/>
            <person name="Mondo S."/>
            <person name="Kjaerbolling I."/>
            <person name="Vesth T."/>
            <person name="Frisvad J.C."/>
            <person name="Nybo J.L."/>
            <person name="Theobald S."/>
            <person name="Kildgaard S."/>
            <person name="Isbrandt T."/>
            <person name="Kuo A."/>
            <person name="Sato A."/>
            <person name="Lyhne E.K."/>
            <person name="Kogle M.E."/>
            <person name="Wiebenga A."/>
            <person name="Kun R.S."/>
            <person name="Lubbers R.J."/>
            <person name="Makela M.R."/>
            <person name="Barry K."/>
            <person name="Chovatia M."/>
            <person name="Clum A."/>
            <person name="Daum C."/>
            <person name="Haridas S."/>
            <person name="He G."/>
            <person name="LaButti K."/>
            <person name="Lipzen A."/>
            <person name="Riley R."/>
            <person name="Salamov A."/>
            <person name="Simmons B.A."/>
            <person name="Magnuson J.K."/>
            <person name="Henrissat B."/>
            <person name="Mortensen U.H."/>
            <person name="Larsen T.O."/>
            <person name="Devries R.P."/>
            <person name="Grigoriev I.V."/>
            <person name="Machida M."/>
            <person name="Baker S.E."/>
            <person name="Andersen M.R."/>
            <person name="Cantor M.N."/>
            <person name="Hua S.X."/>
        </authorList>
    </citation>
    <scope>NUCLEOTIDE SEQUENCE [LARGE SCALE GENOMIC DNA]</scope>
    <source>
        <strain evidence="1 2">CBS 119388</strain>
    </source>
</reference>
<protein>
    <submittedName>
        <fullName evidence="1">Uncharacterized protein</fullName>
    </submittedName>
</protein>
<keyword evidence="2" id="KW-1185">Reference proteome</keyword>
<dbReference type="Proteomes" id="UP000325579">
    <property type="component" value="Unassembled WGS sequence"/>
</dbReference>
<proteinExistence type="predicted"/>
<evidence type="ECO:0000313" key="2">
    <source>
        <dbReference type="Proteomes" id="UP000325579"/>
    </source>
</evidence>
<organism evidence="1 2">
    <name type="scientific">Aspergillus pseudonomiae</name>
    <dbReference type="NCBI Taxonomy" id="1506151"/>
    <lineage>
        <taxon>Eukaryota</taxon>
        <taxon>Fungi</taxon>
        <taxon>Dikarya</taxon>
        <taxon>Ascomycota</taxon>
        <taxon>Pezizomycotina</taxon>
        <taxon>Eurotiomycetes</taxon>
        <taxon>Eurotiomycetidae</taxon>
        <taxon>Eurotiales</taxon>
        <taxon>Aspergillaceae</taxon>
        <taxon>Aspergillus</taxon>
        <taxon>Aspergillus subgen. Circumdati</taxon>
    </lineage>
</organism>